<dbReference type="Gene3D" id="3.90.550.10">
    <property type="entry name" value="Spore Coat Polysaccharide Biosynthesis Protein SpsA, Chain A"/>
    <property type="match status" value="1"/>
</dbReference>
<dbReference type="OrthoDB" id="199095at2"/>
<keyword evidence="2" id="KW-0808">Transferase</keyword>
<dbReference type="PANTHER" id="PTHR22916">
    <property type="entry name" value="GLYCOSYLTRANSFERASE"/>
    <property type="match status" value="1"/>
</dbReference>
<dbReference type="Pfam" id="PF00535">
    <property type="entry name" value="Glycos_transf_2"/>
    <property type="match status" value="1"/>
</dbReference>
<dbReference type="InterPro" id="IPR029044">
    <property type="entry name" value="Nucleotide-diphossugar_trans"/>
</dbReference>
<gene>
    <name evidence="2" type="ORF">EAJ06_11270</name>
</gene>
<comment type="caution">
    <text evidence="2">The sequence shown here is derived from an EMBL/GenBank/DDBJ whole genome shotgun (WGS) entry which is preliminary data.</text>
</comment>
<evidence type="ECO:0000259" key="1">
    <source>
        <dbReference type="Pfam" id="PF00535"/>
    </source>
</evidence>
<sequence>MMPLKKESEELMVTIRCITYNHERYIRQCLEGFTMQKTNFRFEAIVHDDASTDGTANIIREYAEKYLDIIKPIFETENQYSKHDGSIARILNEHTHGKYVAMCEGDDYWIDPLKLQKQVDFLENNPEYTMCFHNAVVYKEEIPNVSLFNLMKYDEDLSIHDAIHKWLVPTASIVFRRDAIPNYPQWMPRIYSGDYSLVLLALYYGKVRYLHSISSVYRLSYSTGSMSTLMKNQGMFVIQQHLFLLKAYNKGTNYIFKKEVDSRIKELEKELHFQKAKKTKNIYYLLLSVDLIVKKGLNRLGLKG</sequence>
<dbReference type="AlphaFoldDB" id="A0A4Q5HDF7"/>
<dbReference type="SUPFAM" id="SSF53448">
    <property type="entry name" value="Nucleotide-diphospho-sugar transferases"/>
    <property type="match status" value="1"/>
</dbReference>
<dbReference type="GO" id="GO:0016758">
    <property type="term" value="F:hexosyltransferase activity"/>
    <property type="evidence" value="ECO:0007669"/>
    <property type="project" value="UniProtKB-ARBA"/>
</dbReference>
<dbReference type="Proteomes" id="UP000291191">
    <property type="component" value="Unassembled WGS sequence"/>
</dbReference>
<proteinExistence type="predicted"/>
<protein>
    <submittedName>
        <fullName evidence="2">Glycosyltransferase</fullName>
    </submittedName>
</protein>
<feature type="domain" description="Glycosyltransferase 2-like" evidence="1">
    <location>
        <begin position="18"/>
        <end position="179"/>
    </location>
</feature>
<dbReference type="InterPro" id="IPR001173">
    <property type="entry name" value="Glyco_trans_2-like"/>
</dbReference>
<dbReference type="PANTHER" id="PTHR22916:SF3">
    <property type="entry name" value="UDP-GLCNAC:BETAGAL BETA-1,3-N-ACETYLGLUCOSAMINYLTRANSFERASE-LIKE PROTEIN 1"/>
    <property type="match status" value="1"/>
</dbReference>
<dbReference type="EMBL" id="RCXO01000013">
    <property type="protein sequence ID" value="RYT80133.1"/>
    <property type="molecule type" value="Genomic_DNA"/>
</dbReference>
<name>A0A4Q5HDF7_9BACE</name>
<reference evidence="2 3" key="1">
    <citation type="journal article" date="2019" name="Science, e1252229">
        <title>Invertible promoters mediate bacterial phase variation, antibiotic resistance, and host adaptation in the gut.</title>
        <authorList>
            <person name="Jiang X."/>
            <person name="Hall A.B."/>
            <person name="Arthur T.D."/>
            <person name="Plichta D.R."/>
            <person name="Covington C.T."/>
            <person name="Poyet M."/>
            <person name="Crothers J."/>
            <person name="Moses P.L."/>
            <person name="Tolonen A.C."/>
            <person name="Vlamakis H."/>
            <person name="Alm E.J."/>
            <person name="Xavier R.J."/>
        </authorList>
    </citation>
    <scope>NUCLEOTIDE SEQUENCE [LARGE SCALE GENOMIC DNA]</scope>
    <source>
        <strain evidence="3">bf_0095</strain>
    </source>
</reference>
<organism evidence="2 3">
    <name type="scientific">Bacteroides intestinalis</name>
    <dbReference type="NCBI Taxonomy" id="329854"/>
    <lineage>
        <taxon>Bacteria</taxon>
        <taxon>Pseudomonadati</taxon>
        <taxon>Bacteroidota</taxon>
        <taxon>Bacteroidia</taxon>
        <taxon>Bacteroidales</taxon>
        <taxon>Bacteroidaceae</taxon>
        <taxon>Bacteroides</taxon>
    </lineage>
</organism>
<dbReference type="RefSeq" id="WP_117692095.1">
    <property type="nucleotide sequence ID" value="NZ_JAQDHL010000026.1"/>
</dbReference>
<evidence type="ECO:0000313" key="2">
    <source>
        <dbReference type="EMBL" id="RYT80133.1"/>
    </source>
</evidence>
<accession>A0A4Q5HDF7</accession>
<evidence type="ECO:0000313" key="3">
    <source>
        <dbReference type="Proteomes" id="UP000291191"/>
    </source>
</evidence>
<keyword evidence="3" id="KW-1185">Reference proteome</keyword>